<evidence type="ECO:0008006" key="3">
    <source>
        <dbReference type="Google" id="ProtNLM"/>
    </source>
</evidence>
<evidence type="ECO:0000313" key="2">
    <source>
        <dbReference type="Proteomes" id="UP001299220"/>
    </source>
</evidence>
<name>A0ABS9CNZ1_9FIRM</name>
<dbReference type="EMBL" id="JAFBIT010000002">
    <property type="protein sequence ID" value="MCF2652510.1"/>
    <property type="molecule type" value="Genomic_DNA"/>
</dbReference>
<dbReference type="Proteomes" id="UP001299220">
    <property type="component" value="Unassembled WGS sequence"/>
</dbReference>
<proteinExistence type="predicted"/>
<dbReference type="RefSeq" id="WP_235323560.1">
    <property type="nucleotide sequence ID" value="NZ_JAFBIT010000002.1"/>
</dbReference>
<evidence type="ECO:0000313" key="1">
    <source>
        <dbReference type="EMBL" id="MCF2652510.1"/>
    </source>
</evidence>
<dbReference type="Gene3D" id="3.20.20.150">
    <property type="entry name" value="Divalent-metal-dependent TIM barrel enzymes"/>
    <property type="match status" value="1"/>
</dbReference>
<comment type="caution">
    <text evidence="1">The sequence shown here is derived from an EMBL/GenBank/DDBJ whole genome shotgun (WGS) entry which is preliminary data.</text>
</comment>
<sequence length="127" mass="14727">MCRRWGKQLQCGVDRKGFAAHLDPVNVICSPQLYYRNGEIIQEWFDKLGTQIRSCHAKDIVLSGKLTVHLDECRPNLGALDYETYLQCMTKLDDRACMMLEHMTEEIDYIEAKKHIKALAQKLNIKL</sequence>
<reference evidence="1 2" key="1">
    <citation type="submission" date="2020-12" db="EMBL/GenBank/DDBJ databases">
        <title>Whole genome sequences of gut porcine anaerobes.</title>
        <authorList>
            <person name="Kubasova T."/>
            <person name="Jahodarova E."/>
            <person name="Rychlik I."/>
        </authorList>
    </citation>
    <scope>NUCLEOTIDE SEQUENCE [LARGE SCALE GENOMIC DNA]</scope>
    <source>
        <strain evidence="1 2">An867</strain>
    </source>
</reference>
<accession>A0ABS9CNZ1</accession>
<dbReference type="InterPro" id="IPR036237">
    <property type="entry name" value="Xyl_isomerase-like_sf"/>
</dbReference>
<organism evidence="1 2">
    <name type="scientific">Anaeromassilibacillus senegalensis</name>
    <dbReference type="NCBI Taxonomy" id="1673717"/>
    <lineage>
        <taxon>Bacteria</taxon>
        <taxon>Bacillati</taxon>
        <taxon>Bacillota</taxon>
        <taxon>Clostridia</taxon>
        <taxon>Eubacteriales</taxon>
        <taxon>Acutalibacteraceae</taxon>
        <taxon>Anaeromassilibacillus</taxon>
    </lineage>
</organism>
<protein>
    <recommendedName>
        <fullName evidence="3">Xylose isomerase-like TIM barrel domain-containing protein</fullName>
    </recommendedName>
</protein>
<keyword evidence="2" id="KW-1185">Reference proteome</keyword>
<dbReference type="SUPFAM" id="SSF51658">
    <property type="entry name" value="Xylose isomerase-like"/>
    <property type="match status" value="1"/>
</dbReference>
<gene>
    <name evidence="1" type="ORF">JQM67_07840</name>
</gene>